<name>A0A919VZP3_9ACTN</name>
<dbReference type="EMBL" id="BOQL01000102">
    <property type="protein sequence ID" value="GIM80605.1"/>
    <property type="molecule type" value="Genomic_DNA"/>
</dbReference>
<dbReference type="GO" id="GO:0003700">
    <property type="term" value="F:DNA-binding transcription factor activity"/>
    <property type="evidence" value="ECO:0007669"/>
    <property type="project" value="TreeGrafter"/>
</dbReference>
<comment type="caution">
    <text evidence="6">The sequence shown here is derived from an EMBL/GenBank/DDBJ whole genome shotgun (WGS) entry which is preliminary data.</text>
</comment>
<dbReference type="SUPFAM" id="SSF48498">
    <property type="entry name" value="Tetracyclin repressor-like, C-terminal domain"/>
    <property type="match status" value="1"/>
</dbReference>
<gene>
    <name evidence="6" type="ORF">Aau02nite_91310</name>
</gene>
<dbReference type="AlphaFoldDB" id="A0A919VZP3"/>
<keyword evidence="3" id="KW-0804">Transcription</keyword>
<proteinExistence type="predicted"/>
<keyword evidence="7" id="KW-1185">Reference proteome</keyword>
<evidence type="ECO:0000256" key="2">
    <source>
        <dbReference type="ARBA" id="ARBA00023125"/>
    </source>
</evidence>
<dbReference type="PROSITE" id="PS50977">
    <property type="entry name" value="HTH_TETR_2"/>
    <property type="match status" value="1"/>
</dbReference>
<evidence type="ECO:0000256" key="4">
    <source>
        <dbReference type="PROSITE-ProRule" id="PRU00335"/>
    </source>
</evidence>
<dbReference type="Proteomes" id="UP000681340">
    <property type="component" value="Unassembled WGS sequence"/>
</dbReference>
<feature type="DNA-binding region" description="H-T-H motif" evidence="4">
    <location>
        <begin position="37"/>
        <end position="56"/>
    </location>
</feature>
<reference evidence="6" key="1">
    <citation type="submission" date="2021-03" db="EMBL/GenBank/DDBJ databases">
        <title>Whole genome shotgun sequence of Actinoplanes auranticolor NBRC 12245.</title>
        <authorList>
            <person name="Komaki H."/>
            <person name="Tamura T."/>
        </authorList>
    </citation>
    <scope>NUCLEOTIDE SEQUENCE</scope>
    <source>
        <strain evidence="6">NBRC 12245</strain>
    </source>
</reference>
<evidence type="ECO:0000256" key="1">
    <source>
        <dbReference type="ARBA" id="ARBA00023015"/>
    </source>
</evidence>
<dbReference type="PANTHER" id="PTHR30055">
    <property type="entry name" value="HTH-TYPE TRANSCRIPTIONAL REGULATOR RUTR"/>
    <property type="match status" value="1"/>
</dbReference>
<keyword evidence="1" id="KW-0805">Transcription regulation</keyword>
<dbReference type="InterPro" id="IPR001647">
    <property type="entry name" value="HTH_TetR"/>
</dbReference>
<evidence type="ECO:0000256" key="3">
    <source>
        <dbReference type="ARBA" id="ARBA00023163"/>
    </source>
</evidence>
<dbReference type="Pfam" id="PF00440">
    <property type="entry name" value="TetR_N"/>
    <property type="match status" value="1"/>
</dbReference>
<feature type="domain" description="HTH tetR-type" evidence="5">
    <location>
        <begin position="15"/>
        <end position="74"/>
    </location>
</feature>
<protein>
    <submittedName>
        <fullName evidence="6">TetR family transcriptional regulator</fullName>
    </submittedName>
</protein>
<sequence>MATQGEQRPRRADAERNRARILEAAATVFAGSGIDVPMSEVARQAQVGIATLMRNFPTREELIEAVFHHAMADYAAAAAAATASPDPWQGFSDFIAYLCRVQHENRGFNQVLTTMFPAAERLEAQRQAAFRDFVRLINRAKAAGRLRDDFSPHDLPLVLLATSGLARPGDEALALGGRRLLGYLLQSFEATNTGPLPPAPEPRELYRALEHTARPDR</sequence>
<dbReference type="SUPFAM" id="SSF46689">
    <property type="entry name" value="Homeodomain-like"/>
    <property type="match status" value="1"/>
</dbReference>
<evidence type="ECO:0000313" key="7">
    <source>
        <dbReference type="Proteomes" id="UP000681340"/>
    </source>
</evidence>
<organism evidence="6 7">
    <name type="scientific">Actinoplanes auranticolor</name>
    <dbReference type="NCBI Taxonomy" id="47988"/>
    <lineage>
        <taxon>Bacteria</taxon>
        <taxon>Bacillati</taxon>
        <taxon>Actinomycetota</taxon>
        <taxon>Actinomycetes</taxon>
        <taxon>Micromonosporales</taxon>
        <taxon>Micromonosporaceae</taxon>
        <taxon>Actinoplanes</taxon>
    </lineage>
</organism>
<dbReference type="InterPro" id="IPR036271">
    <property type="entry name" value="Tet_transcr_reg_TetR-rel_C_sf"/>
</dbReference>
<dbReference type="InterPro" id="IPR009057">
    <property type="entry name" value="Homeodomain-like_sf"/>
</dbReference>
<evidence type="ECO:0000313" key="6">
    <source>
        <dbReference type="EMBL" id="GIM80605.1"/>
    </source>
</evidence>
<dbReference type="PANTHER" id="PTHR30055:SF234">
    <property type="entry name" value="HTH-TYPE TRANSCRIPTIONAL REGULATOR BETI"/>
    <property type="match status" value="1"/>
</dbReference>
<dbReference type="InterPro" id="IPR050109">
    <property type="entry name" value="HTH-type_TetR-like_transc_reg"/>
</dbReference>
<keyword evidence="2 4" id="KW-0238">DNA-binding</keyword>
<dbReference type="GO" id="GO:0000976">
    <property type="term" value="F:transcription cis-regulatory region binding"/>
    <property type="evidence" value="ECO:0007669"/>
    <property type="project" value="TreeGrafter"/>
</dbReference>
<dbReference type="Gene3D" id="1.10.357.10">
    <property type="entry name" value="Tetracycline Repressor, domain 2"/>
    <property type="match status" value="1"/>
</dbReference>
<accession>A0A919VZP3</accession>
<evidence type="ECO:0000259" key="5">
    <source>
        <dbReference type="PROSITE" id="PS50977"/>
    </source>
</evidence>